<dbReference type="EMBL" id="JACHHW010000001">
    <property type="protein sequence ID" value="MBB5185745.1"/>
    <property type="molecule type" value="Genomic_DNA"/>
</dbReference>
<evidence type="ECO:0000256" key="4">
    <source>
        <dbReference type="SAM" id="Phobius"/>
    </source>
</evidence>
<keyword evidence="3" id="KW-0720">Serine protease</keyword>
<organism evidence="6 7">
    <name type="scientific">Zhongshania antarctica</name>
    <dbReference type="NCBI Taxonomy" id="641702"/>
    <lineage>
        <taxon>Bacteria</taxon>
        <taxon>Pseudomonadati</taxon>
        <taxon>Pseudomonadota</taxon>
        <taxon>Gammaproteobacteria</taxon>
        <taxon>Cellvibrionales</taxon>
        <taxon>Spongiibacteraceae</taxon>
        <taxon>Zhongshania</taxon>
    </lineage>
</organism>
<dbReference type="Proteomes" id="UP000536640">
    <property type="component" value="Unassembled WGS sequence"/>
</dbReference>
<feature type="domain" description="Peptidase S8/S53" evidence="5">
    <location>
        <begin position="543"/>
        <end position="621"/>
    </location>
</feature>
<dbReference type="InterPro" id="IPR036852">
    <property type="entry name" value="Peptidase_S8/S53_dom_sf"/>
</dbReference>
<reference evidence="6 7" key="1">
    <citation type="submission" date="2020-08" db="EMBL/GenBank/DDBJ databases">
        <title>Genomic Encyclopedia of Type Strains, Phase IV (KMG-IV): sequencing the most valuable type-strain genomes for metagenomic binning, comparative biology and taxonomic classification.</title>
        <authorList>
            <person name="Goeker M."/>
        </authorList>
    </citation>
    <scope>NUCLEOTIDE SEQUENCE [LARGE SCALE GENOMIC DNA]</scope>
    <source>
        <strain evidence="6 7">DSM 25701</strain>
    </source>
</reference>
<dbReference type="Gene3D" id="3.40.50.200">
    <property type="entry name" value="Peptidase S8/S53 domain"/>
    <property type="match status" value="2"/>
</dbReference>
<comment type="caution">
    <text evidence="6">The sequence shown here is derived from an EMBL/GenBank/DDBJ whole genome shotgun (WGS) entry which is preliminary data.</text>
</comment>
<name>A0A840QYF2_9GAMM</name>
<dbReference type="PROSITE" id="PS00138">
    <property type="entry name" value="SUBTILASE_SER"/>
    <property type="match status" value="1"/>
</dbReference>
<dbReference type="InterPro" id="IPR023828">
    <property type="entry name" value="Peptidase_S8_Ser-AS"/>
</dbReference>
<dbReference type="SUPFAM" id="SSF52743">
    <property type="entry name" value="Subtilisin-like"/>
    <property type="match status" value="1"/>
</dbReference>
<keyword evidence="4" id="KW-0812">Transmembrane</keyword>
<keyword evidence="4" id="KW-0472">Membrane</keyword>
<feature type="transmembrane region" description="Helical" evidence="4">
    <location>
        <begin position="746"/>
        <end position="762"/>
    </location>
</feature>
<dbReference type="GO" id="GO:0006508">
    <property type="term" value="P:proteolysis"/>
    <property type="evidence" value="ECO:0007669"/>
    <property type="project" value="UniProtKB-KW"/>
</dbReference>
<sequence length="777" mass="82269">MSVKNSWPTILVFSISLLSTGVFAEANIKQKLAQTSPALAKMDSHLQRAVGVNRLPLLDIGQEQALVRGSSGVQKSMVVELHLYNDTGLQEFLAEQDIQLLFLSGNGKYASVRTSSALALLALAELSNIRSLNLETPSVLRVGSVTSRAGRAMRSDIISNTLGVNGSGQTIGIISDSFAQTSAMRDNNTAPALYAAGNLQGSRSQGSGDLPASIGLLRDDVEGGTDEGAAMAELAYDVAPGANFLFHTAGRSRFELAEAIDQLCSPGKADIVVDDILFLSESVYQDDLPALAASRCVAAGVPYLTAAGNDADQAYRYLFKDSNTSIDEPGVSATPTGNDLHNWRPNGSDQFLALTLAPNSLTYVVLNWNQPNASVSAANGAQIDLDLYATRAPSVLAFNETSPDYVDAGKNEQGTTGNPSGDAFEFVTLESGSNTEVFYIAVEHFDGNQDDIPQKAGIRLEFRMLITGDKPSNVEYPYNGVAVWGHSMARNVASVAAVPWWESPEFRPEGYETIGIDPEPFTSRGGTNRLQFDQNGNYLVENREVPSFAAVDGNNNTFLGVSSANVAPEDGEPDNFPNFYGTSAAAPNAAAVFALYKQAYPTATPAQLIAAVKNTAIDVNGRRAANGYDDVSGDGLINAEAAASALAISVGQAPPATPAPAARSGGGGGGGACFIATAAYGSYMAPDVQVLRNFRDTVLLPYSWGRSLVATYYQYSPPIAETIASSTTLRVITRVGLSPLVYGLKYPLWTMAGLLAALLLSLRYRAQQRAREAVITN</sequence>
<dbReference type="NCBIfam" id="NF041770">
    <property type="entry name" value="CFI_box_CTERM"/>
    <property type="match status" value="1"/>
</dbReference>
<evidence type="ECO:0000313" key="6">
    <source>
        <dbReference type="EMBL" id="MBB5185745.1"/>
    </source>
</evidence>
<dbReference type="Pfam" id="PF00082">
    <property type="entry name" value="Peptidase_S8"/>
    <property type="match status" value="1"/>
</dbReference>
<keyword evidence="7" id="KW-1185">Reference proteome</keyword>
<evidence type="ECO:0000256" key="1">
    <source>
        <dbReference type="ARBA" id="ARBA00022670"/>
    </source>
</evidence>
<dbReference type="GO" id="GO:0004252">
    <property type="term" value="F:serine-type endopeptidase activity"/>
    <property type="evidence" value="ECO:0007669"/>
    <property type="project" value="InterPro"/>
</dbReference>
<keyword evidence="1" id="KW-0645">Protease</keyword>
<evidence type="ECO:0000256" key="3">
    <source>
        <dbReference type="ARBA" id="ARBA00022825"/>
    </source>
</evidence>
<evidence type="ECO:0000259" key="5">
    <source>
        <dbReference type="Pfam" id="PF00082"/>
    </source>
</evidence>
<evidence type="ECO:0000256" key="2">
    <source>
        <dbReference type="ARBA" id="ARBA00022801"/>
    </source>
</evidence>
<dbReference type="InterPro" id="IPR049886">
    <property type="entry name" value="CFI_box_CTERM_dom"/>
</dbReference>
<evidence type="ECO:0000313" key="7">
    <source>
        <dbReference type="Proteomes" id="UP000536640"/>
    </source>
</evidence>
<accession>A0A840QYF2</accession>
<dbReference type="InterPro" id="IPR000209">
    <property type="entry name" value="Peptidase_S8/S53_dom"/>
</dbReference>
<protein>
    <recommendedName>
        <fullName evidence="5">Peptidase S8/S53 domain-containing protein</fullName>
    </recommendedName>
</protein>
<keyword evidence="4" id="KW-1133">Transmembrane helix</keyword>
<keyword evidence="2" id="KW-0378">Hydrolase</keyword>
<proteinExistence type="predicted"/>
<dbReference type="AlphaFoldDB" id="A0A840QYF2"/>
<dbReference type="RefSeq" id="WP_184460594.1">
    <property type="nucleotide sequence ID" value="NZ_JACHHW010000001.1"/>
</dbReference>
<gene>
    <name evidence="6" type="ORF">HNQ57_000004</name>
</gene>